<dbReference type="EMBL" id="JAPEIS010000008">
    <property type="protein sequence ID" value="KAJ8064010.1"/>
    <property type="molecule type" value="Genomic_DNA"/>
</dbReference>
<dbReference type="PANTHER" id="PTHR13774">
    <property type="entry name" value="PHENAZINE BIOSYNTHESIS PROTEIN"/>
    <property type="match status" value="1"/>
</dbReference>
<organism evidence="2 3">
    <name type="scientific">Sclerotinia nivalis</name>
    <dbReference type="NCBI Taxonomy" id="352851"/>
    <lineage>
        <taxon>Eukaryota</taxon>
        <taxon>Fungi</taxon>
        <taxon>Dikarya</taxon>
        <taxon>Ascomycota</taxon>
        <taxon>Pezizomycotina</taxon>
        <taxon>Leotiomycetes</taxon>
        <taxon>Helotiales</taxon>
        <taxon>Sclerotiniaceae</taxon>
        <taxon>Sclerotinia</taxon>
    </lineage>
</organism>
<dbReference type="PANTHER" id="PTHR13774:SF32">
    <property type="entry name" value="ANTISENSE-ENHANCING SEQUENCE 1"/>
    <property type="match status" value="1"/>
</dbReference>
<evidence type="ECO:0000256" key="1">
    <source>
        <dbReference type="PIRSR" id="PIRSR016184-1"/>
    </source>
</evidence>
<dbReference type="SUPFAM" id="SSF54506">
    <property type="entry name" value="Diaminopimelate epimerase-like"/>
    <property type="match status" value="1"/>
</dbReference>
<evidence type="ECO:0000313" key="2">
    <source>
        <dbReference type="EMBL" id="KAJ8064010.1"/>
    </source>
</evidence>
<protein>
    <recommendedName>
        <fullName evidence="4">Phenazine biosynthesis-like protein</fullName>
    </recommendedName>
</protein>
<feature type="active site" evidence="1">
    <location>
        <position position="48"/>
    </location>
</feature>
<dbReference type="AlphaFoldDB" id="A0A9X0AJL7"/>
<sequence>MHIPFTTLDVFTPTRYLGNPLAIIRPPTPTSLSQTQKLQIAKEFNLSEVVFLHLPQEESLDSNSNPKELKIDIFTADAEIPFAGHPTIGTAFFVRNYLGLKSVEALITKAGRIPISFPNDGNRNGSDNGKIATAQIPHDIHVHAKTYSFKDFTTGEETQCPIVSIVNGMSFILVHLPSLEHLERAPEIGNLNPDSYHVQNLDEGWRNGLCSTMYFVGLGNEKGRCMYRTRMFATAEDPGTGSASCALACWLSVREEGDGKGNVDGDGGMEKKFGFVQGVEMGRRNDIFVNVRMTRDGVTVEEVVLSGEAVKVMEGILEV</sequence>
<evidence type="ECO:0008006" key="4">
    <source>
        <dbReference type="Google" id="ProtNLM"/>
    </source>
</evidence>
<comment type="caution">
    <text evidence="2">The sequence shown here is derived from an EMBL/GenBank/DDBJ whole genome shotgun (WGS) entry which is preliminary data.</text>
</comment>
<accession>A0A9X0AJL7</accession>
<keyword evidence="3" id="KW-1185">Reference proteome</keyword>
<dbReference type="OrthoDB" id="75169at2759"/>
<reference evidence="2" key="1">
    <citation type="submission" date="2022-11" db="EMBL/GenBank/DDBJ databases">
        <title>Genome Resource of Sclerotinia nivalis Strain SnTB1, a Plant Pathogen Isolated from American Ginseng.</title>
        <authorList>
            <person name="Fan S."/>
        </authorList>
    </citation>
    <scope>NUCLEOTIDE SEQUENCE</scope>
    <source>
        <strain evidence="2">SnTB1</strain>
    </source>
</reference>
<name>A0A9X0AJL7_9HELO</name>
<dbReference type="Pfam" id="PF02567">
    <property type="entry name" value="PhzC-PhzF"/>
    <property type="match status" value="1"/>
</dbReference>
<dbReference type="Gene3D" id="3.10.310.10">
    <property type="entry name" value="Diaminopimelate Epimerase, Chain A, domain 1"/>
    <property type="match status" value="2"/>
</dbReference>
<proteinExistence type="predicted"/>
<dbReference type="InterPro" id="IPR003719">
    <property type="entry name" value="Phenazine_PhzF-like"/>
</dbReference>
<dbReference type="Proteomes" id="UP001152300">
    <property type="component" value="Unassembled WGS sequence"/>
</dbReference>
<dbReference type="GO" id="GO:0005737">
    <property type="term" value="C:cytoplasm"/>
    <property type="evidence" value="ECO:0007669"/>
    <property type="project" value="TreeGrafter"/>
</dbReference>
<dbReference type="NCBIfam" id="TIGR00654">
    <property type="entry name" value="PhzF_family"/>
    <property type="match status" value="1"/>
</dbReference>
<dbReference type="PIRSF" id="PIRSF016184">
    <property type="entry name" value="PhzC_PhzF"/>
    <property type="match status" value="1"/>
</dbReference>
<gene>
    <name evidence="2" type="ORF">OCU04_007853</name>
</gene>
<evidence type="ECO:0000313" key="3">
    <source>
        <dbReference type="Proteomes" id="UP001152300"/>
    </source>
</evidence>
<dbReference type="GO" id="GO:0016853">
    <property type="term" value="F:isomerase activity"/>
    <property type="evidence" value="ECO:0007669"/>
    <property type="project" value="TreeGrafter"/>
</dbReference>